<dbReference type="PANTHER" id="PTHR31793:SF24">
    <property type="entry name" value="LONG-CHAIN ACYL-COA THIOESTERASE FADM"/>
    <property type="match status" value="1"/>
</dbReference>
<dbReference type="CDD" id="cd00586">
    <property type="entry name" value="4HBT"/>
    <property type="match status" value="2"/>
</dbReference>
<protein>
    <recommendedName>
        <fullName evidence="3">Acyl-CoA thioester hydrolase</fullName>
    </recommendedName>
</protein>
<dbReference type="InterPro" id="IPR050563">
    <property type="entry name" value="4-hydroxybenzoyl-CoA_TE"/>
</dbReference>
<dbReference type="KEGG" id="rain:Rai3103_00255"/>
<dbReference type="Pfam" id="PF13279">
    <property type="entry name" value="4HBT_2"/>
    <property type="match status" value="2"/>
</dbReference>
<dbReference type="EMBL" id="CP045725">
    <property type="protein sequence ID" value="QGF22375.1"/>
    <property type="molecule type" value="Genomic_DNA"/>
</dbReference>
<evidence type="ECO:0008006" key="3">
    <source>
        <dbReference type="Google" id="ProtNLM"/>
    </source>
</evidence>
<accession>A0A5Q2FCE9</accession>
<reference evidence="1 2" key="1">
    <citation type="submission" date="2019-10" db="EMBL/GenBank/DDBJ databases">
        <title>Genomic analysis of Raineyella sp. CBA3103.</title>
        <authorList>
            <person name="Roh S.W."/>
        </authorList>
    </citation>
    <scope>NUCLEOTIDE SEQUENCE [LARGE SCALE GENOMIC DNA]</scope>
    <source>
        <strain evidence="1 2">CBA3103</strain>
    </source>
</reference>
<dbReference type="SUPFAM" id="SSF54637">
    <property type="entry name" value="Thioesterase/thiol ester dehydrase-isomerase"/>
    <property type="match status" value="2"/>
</dbReference>
<organism evidence="1 2">
    <name type="scientific">Raineyella fluvialis</name>
    <dbReference type="NCBI Taxonomy" id="2662261"/>
    <lineage>
        <taxon>Bacteria</taxon>
        <taxon>Bacillati</taxon>
        <taxon>Actinomycetota</taxon>
        <taxon>Actinomycetes</taxon>
        <taxon>Propionibacteriales</taxon>
        <taxon>Propionibacteriaceae</taxon>
        <taxon>Raineyella</taxon>
    </lineage>
</organism>
<dbReference type="PANTHER" id="PTHR31793">
    <property type="entry name" value="4-HYDROXYBENZOYL-COA THIOESTERASE FAMILY MEMBER"/>
    <property type="match status" value="1"/>
</dbReference>
<dbReference type="AlphaFoldDB" id="A0A5Q2FCE9"/>
<gene>
    <name evidence="1" type="ORF">Rai3103_00255</name>
</gene>
<evidence type="ECO:0000313" key="2">
    <source>
        <dbReference type="Proteomes" id="UP000386847"/>
    </source>
</evidence>
<evidence type="ECO:0000313" key="1">
    <source>
        <dbReference type="EMBL" id="QGF22375.1"/>
    </source>
</evidence>
<dbReference type="GO" id="GO:0047617">
    <property type="term" value="F:fatty acyl-CoA hydrolase activity"/>
    <property type="evidence" value="ECO:0007669"/>
    <property type="project" value="TreeGrafter"/>
</dbReference>
<sequence length="292" mass="32744">MVTQYIYQARVRWADQDAQHHVNNVVYVDYLQEARVDWILDGPHPELLDHGIAIAGQHVEYLSPAHFGGEGIVIRLWIAQVRGARFTVAYEISQGDTLVARATTDCAPYDLETGTVRRLTEAERGWLDDWSGPELHFRELPSAEWVEGFGFAYPVRVRWSEVDAFGHINNVAFLTFLQEARVAALDEVRTSEGWGRPGADVSWLVAAQEIEYRTEMHYRIEPYRAELVVLRVGTSSMSLQIRIGDPGSGIVYGVGRVVLVCADAEGRPRPISAQVREALRPITVHPGGPYGH</sequence>
<dbReference type="Gene3D" id="3.10.129.10">
    <property type="entry name" value="Hotdog Thioesterase"/>
    <property type="match status" value="2"/>
</dbReference>
<dbReference type="InterPro" id="IPR029069">
    <property type="entry name" value="HotDog_dom_sf"/>
</dbReference>
<name>A0A5Q2FCE9_9ACTN</name>
<keyword evidence="2" id="KW-1185">Reference proteome</keyword>
<proteinExistence type="predicted"/>
<dbReference type="Proteomes" id="UP000386847">
    <property type="component" value="Chromosome"/>
</dbReference>